<dbReference type="Proteomes" id="UP000054166">
    <property type="component" value="Unassembled WGS sequence"/>
</dbReference>
<dbReference type="AlphaFoldDB" id="A0A0C3ADL3"/>
<reference evidence="1 2" key="1">
    <citation type="submission" date="2014-04" db="EMBL/GenBank/DDBJ databases">
        <authorList>
            <consortium name="DOE Joint Genome Institute"/>
            <person name="Kuo A."/>
            <person name="Tarkka M."/>
            <person name="Buscot F."/>
            <person name="Kohler A."/>
            <person name="Nagy L.G."/>
            <person name="Floudas D."/>
            <person name="Copeland A."/>
            <person name="Barry K.W."/>
            <person name="Cichocki N."/>
            <person name="Veneault-Fourrey C."/>
            <person name="LaButti K."/>
            <person name="Lindquist E.A."/>
            <person name="Lipzen A."/>
            <person name="Lundell T."/>
            <person name="Morin E."/>
            <person name="Murat C."/>
            <person name="Sun H."/>
            <person name="Tunlid A."/>
            <person name="Henrissat B."/>
            <person name="Grigoriev I.V."/>
            <person name="Hibbett D.S."/>
            <person name="Martin F."/>
            <person name="Nordberg H.P."/>
            <person name="Cantor M.N."/>
            <person name="Hua S.X."/>
        </authorList>
    </citation>
    <scope>NUCLEOTIDE SEQUENCE [LARGE SCALE GENOMIC DNA]</scope>
    <source>
        <strain evidence="1 2">F 1598</strain>
    </source>
</reference>
<name>A0A0C3ADL3_PILCF</name>
<dbReference type="HOGENOM" id="CLU_1982416_0_0_1"/>
<dbReference type="InParanoid" id="A0A0C3ADL3"/>
<proteinExistence type="predicted"/>
<gene>
    <name evidence="1" type="ORF">PILCRDRAFT_748188</name>
</gene>
<reference evidence="2" key="2">
    <citation type="submission" date="2015-01" db="EMBL/GenBank/DDBJ databases">
        <title>Evolutionary Origins and Diversification of the Mycorrhizal Mutualists.</title>
        <authorList>
            <consortium name="DOE Joint Genome Institute"/>
            <consortium name="Mycorrhizal Genomics Consortium"/>
            <person name="Kohler A."/>
            <person name="Kuo A."/>
            <person name="Nagy L.G."/>
            <person name="Floudas D."/>
            <person name="Copeland A."/>
            <person name="Barry K.W."/>
            <person name="Cichocki N."/>
            <person name="Veneault-Fourrey C."/>
            <person name="LaButti K."/>
            <person name="Lindquist E.A."/>
            <person name="Lipzen A."/>
            <person name="Lundell T."/>
            <person name="Morin E."/>
            <person name="Murat C."/>
            <person name="Riley R."/>
            <person name="Ohm R."/>
            <person name="Sun H."/>
            <person name="Tunlid A."/>
            <person name="Henrissat B."/>
            <person name="Grigoriev I.V."/>
            <person name="Hibbett D.S."/>
            <person name="Martin F."/>
        </authorList>
    </citation>
    <scope>NUCLEOTIDE SEQUENCE [LARGE SCALE GENOMIC DNA]</scope>
    <source>
        <strain evidence="2">F 1598</strain>
    </source>
</reference>
<dbReference type="EMBL" id="KN833192">
    <property type="protein sequence ID" value="KIM71893.1"/>
    <property type="molecule type" value="Genomic_DNA"/>
</dbReference>
<sequence length="126" mass="14062">MAEQPDQIGRGEHTSVSPHTNLDIALANFDIIILTQQSPIDWLNASKSHVLACVRGFTPGFTEKQRDECIGLIRDFPSYTVGCLSRFIRALLISALTALYRPHLCACHTVQNGQGVRRLMLYARSH</sequence>
<organism evidence="1 2">
    <name type="scientific">Piloderma croceum (strain F 1598)</name>
    <dbReference type="NCBI Taxonomy" id="765440"/>
    <lineage>
        <taxon>Eukaryota</taxon>
        <taxon>Fungi</taxon>
        <taxon>Dikarya</taxon>
        <taxon>Basidiomycota</taxon>
        <taxon>Agaricomycotina</taxon>
        <taxon>Agaricomycetes</taxon>
        <taxon>Agaricomycetidae</taxon>
        <taxon>Atheliales</taxon>
        <taxon>Atheliaceae</taxon>
        <taxon>Piloderma</taxon>
    </lineage>
</organism>
<keyword evidence="2" id="KW-1185">Reference proteome</keyword>
<evidence type="ECO:0000313" key="1">
    <source>
        <dbReference type="EMBL" id="KIM71893.1"/>
    </source>
</evidence>
<protein>
    <submittedName>
        <fullName evidence="1">Uncharacterized protein</fullName>
    </submittedName>
</protein>
<evidence type="ECO:0000313" key="2">
    <source>
        <dbReference type="Proteomes" id="UP000054166"/>
    </source>
</evidence>
<accession>A0A0C3ADL3</accession>